<name>A0A4R2K6H1_9PSEU</name>
<organism evidence="11 12">
    <name type="scientific">Actinocrispum wychmicini</name>
    <dbReference type="NCBI Taxonomy" id="1213861"/>
    <lineage>
        <taxon>Bacteria</taxon>
        <taxon>Bacillati</taxon>
        <taxon>Actinomycetota</taxon>
        <taxon>Actinomycetes</taxon>
        <taxon>Pseudonocardiales</taxon>
        <taxon>Pseudonocardiaceae</taxon>
        <taxon>Actinocrispum</taxon>
    </lineage>
</organism>
<keyword evidence="2 11" id="KW-0723">Serine/threonine-protein kinase</keyword>
<dbReference type="PANTHER" id="PTHR43289">
    <property type="entry name" value="MITOGEN-ACTIVATED PROTEIN KINASE KINASE KINASE 20-RELATED"/>
    <property type="match status" value="1"/>
</dbReference>
<dbReference type="SMART" id="SM00220">
    <property type="entry name" value="S_TKc"/>
    <property type="match status" value="1"/>
</dbReference>
<proteinExistence type="predicted"/>
<dbReference type="SUPFAM" id="SSF56112">
    <property type="entry name" value="Protein kinase-like (PK-like)"/>
    <property type="match status" value="1"/>
</dbReference>
<keyword evidence="6 7" id="KW-0067">ATP-binding</keyword>
<evidence type="ECO:0000256" key="2">
    <source>
        <dbReference type="ARBA" id="ARBA00022527"/>
    </source>
</evidence>
<evidence type="ECO:0000256" key="7">
    <source>
        <dbReference type="PROSITE-ProRule" id="PRU10141"/>
    </source>
</evidence>
<feature type="domain" description="Protein kinase" evidence="10">
    <location>
        <begin position="10"/>
        <end position="266"/>
    </location>
</feature>
<keyword evidence="9" id="KW-0812">Transmembrane</keyword>
<dbReference type="PANTHER" id="PTHR43289:SF6">
    <property type="entry name" value="SERINE_THREONINE-PROTEIN KINASE NEKL-3"/>
    <property type="match status" value="1"/>
</dbReference>
<dbReference type="EC" id="2.7.11.1" evidence="1"/>
<evidence type="ECO:0000256" key="4">
    <source>
        <dbReference type="ARBA" id="ARBA00022741"/>
    </source>
</evidence>
<comment type="caution">
    <text evidence="11">The sequence shown here is derived from an EMBL/GenBank/DDBJ whole genome shotgun (WGS) entry which is preliminary data.</text>
</comment>
<dbReference type="EMBL" id="SLWS01000001">
    <property type="protein sequence ID" value="TCO65509.1"/>
    <property type="molecule type" value="Genomic_DNA"/>
</dbReference>
<evidence type="ECO:0000256" key="9">
    <source>
        <dbReference type="SAM" id="Phobius"/>
    </source>
</evidence>
<keyword evidence="4 7" id="KW-0547">Nucleotide-binding</keyword>
<protein>
    <recommendedName>
        <fullName evidence="1">non-specific serine/threonine protein kinase</fullName>
        <ecNumber evidence="1">2.7.11.1</ecNumber>
    </recommendedName>
</protein>
<gene>
    <name evidence="11" type="ORF">EV192_1011301</name>
</gene>
<dbReference type="GO" id="GO:0004674">
    <property type="term" value="F:protein serine/threonine kinase activity"/>
    <property type="evidence" value="ECO:0007669"/>
    <property type="project" value="UniProtKB-KW"/>
</dbReference>
<evidence type="ECO:0000256" key="6">
    <source>
        <dbReference type="ARBA" id="ARBA00022840"/>
    </source>
</evidence>
<keyword evidence="9" id="KW-1133">Transmembrane helix</keyword>
<dbReference type="Gene3D" id="1.10.510.10">
    <property type="entry name" value="Transferase(Phosphotransferase) domain 1"/>
    <property type="match status" value="1"/>
</dbReference>
<dbReference type="InterPro" id="IPR008271">
    <property type="entry name" value="Ser/Thr_kinase_AS"/>
</dbReference>
<evidence type="ECO:0000256" key="3">
    <source>
        <dbReference type="ARBA" id="ARBA00022679"/>
    </source>
</evidence>
<dbReference type="PROSITE" id="PS50011">
    <property type="entry name" value="PROTEIN_KINASE_DOM"/>
    <property type="match status" value="1"/>
</dbReference>
<evidence type="ECO:0000256" key="8">
    <source>
        <dbReference type="SAM" id="MobiDB-lite"/>
    </source>
</evidence>
<feature type="compositionally biased region" description="Low complexity" evidence="8">
    <location>
        <begin position="310"/>
        <end position="325"/>
    </location>
</feature>
<evidence type="ECO:0000259" key="10">
    <source>
        <dbReference type="PROSITE" id="PS50011"/>
    </source>
</evidence>
<keyword evidence="12" id="KW-1185">Reference proteome</keyword>
<feature type="binding site" evidence="7">
    <location>
        <position position="39"/>
    </location>
    <ligand>
        <name>ATP</name>
        <dbReference type="ChEBI" id="CHEBI:30616"/>
    </ligand>
</feature>
<feature type="region of interest" description="Disordered" evidence="8">
    <location>
        <begin position="308"/>
        <end position="329"/>
    </location>
</feature>
<reference evidence="11 12" key="1">
    <citation type="submission" date="2019-03" db="EMBL/GenBank/DDBJ databases">
        <title>Genomic Encyclopedia of Type Strains, Phase IV (KMG-IV): sequencing the most valuable type-strain genomes for metagenomic binning, comparative biology and taxonomic classification.</title>
        <authorList>
            <person name="Goeker M."/>
        </authorList>
    </citation>
    <scope>NUCLEOTIDE SEQUENCE [LARGE SCALE GENOMIC DNA]</scope>
    <source>
        <strain evidence="11 12">DSM 45934</strain>
    </source>
</reference>
<dbReference type="InterPro" id="IPR000719">
    <property type="entry name" value="Prot_kinase_dom"/>
</dbReference>
<dbReference type="RefSeq" id="WP_165960227.1">
    <property type="nucleotide sequence ID" value="NZ_SLWS01000001.1"/>
</dbReference>
<evidence type="ECO:0000256" key="5">
    <source>
        <dbReference type="ARBA" id="ARBA00022777"/>
    </source>
</evidence>
<dbReference type="AlphaFoldDB" id="A0A4R2K6H1"/>
<dbReference type="Gene3D" id="3.30.200.20">
    <property type="entry name" value="Phosphorylase Kinase, domain 1"/>
    <property type="match status" value="1"/>
</dbReference>
<accession>A0A4R2K6H1</accession>
<sequence>MDGLPDIPGLAITGELGSGGFGVVYRARQVRIDRDVAVKLDNRVLNAQAERDKFLREARAAARLSGHPHVVSVYDAGVTTDGRPYIVMELCSGGSLADLLAREGPLPVERVVDIGLRLADALGQAHAAGVLHRDIKPANVLIDGFGAVKLADFGLAAILDAQEATITLGALSPSYAAPEAFAWSAPTPAADVYSLAATLYTIATGRNPRDIPWPATSLDQLATALRGEIQPIKGAPPNVNAALIRALAAESSARTPSAGLFADELRGAAPVPVVKPRRWLWPAAAVVLAVLAAVTVFLLLTHKPVVTQDAAPPTEPASASSTTEPAVPPPPRLKPCDVGYCMAASACFQGTVVIGGKPASAGSARCEVPHYWEAFAGGWLPDDAMDLQQSDIVRLPEVTKVCTADVMRTRTHPGATTDGWSISVLPSRAGTNGRPYFYCIGSGKGGQHSGASFTTG</sequence>
<evidence type="ECO:0000313" key="12">
    <source>
        <dbReference type="Proteomes" id="UP000295680"/>
    </source>
</evidence>
<keyword evidence="5 11" id="KW-0418">Kinase</keyword>
<keyword evidence="9" id="KW-0472">Membrane</keyword>
<dbReference type="Proteomes" id="UP000295680">
    <property type="component" value="Unassembled WGS sequence"/>
</dbReference>
<feature type="transmembrane region" description="Helical" evidence="9">
    <location>
        <begin position="279"/>
        <end position="300"/>
    </location>
</feature>
<evidence type="ECO:0000256" key="1">
    <source>
        <dbReference type="ARBA" id="ARBA00012513"/>
    </source>
</evidence>
<dbReference type="Pfam" id="PF00069">
    <property type="entry name" value="Pkinase"/>
    <property type="match status" value="1"/>
</dbReference>
<dbReference type="CDD" id="cd14014">
    <property type="entry name" value="STKc_PknB_like"/>
    <property type="match status" value="1"/>
</dbReference>
<dbReference type="PROSITE" id="PS00108">
    <property type="entry name" value="PROTEIN_KINASE_ST"/>
    <property type="match status" value="1"/>
</dbReference>
<keyword evidence="3" id="KW-0808">Transferase</keyword>
<evidence type="ECO:0000313" key="11">
    <source>
        <dbReference type="EMBL" id="TCO65509.1"/>
    </source>
</evidence>
<dbReference type="GO" id="GO:0005524">
    <property type="term" value="F:ATP binding"/>
    <property type="evidence" value="ECO:0007669"/>
    <property type="project" value="UniProtKB-UniRule"/>
</dbReference>
<dbReference type="InterPro" id="IPR011009">
    <property type="entry name" value="Kinase-like_dom_sf"/>
</dbReference>
<dbReference type="InterPro" id="IPR017441">
    <property type="entry name" value="Protein_kinase_ATP_BS"/>
</dbReference>
<dbReference type="PROSITE" id="PS00107">
    <property type="entry name" value="PROTEIN_KINASE_ATP"/>
    <property type="match status" value="1"/>
</dbReference>